<dbReference type="EMBL" id="JAEUBG010001316">
    <property type="protein sequence ID" value="KAH3686577.1"/>
    <property type="molecule type" value="Genomic_DNA"/>
</dbReference>
<comment type="caution">
    <text evidence="1">The sequence shown here is derived from an EMBL/GenBank/DDBJ whole genome shotgun (WGS) entry which is preliminary data.</text>
</comment>
<name>A0A9P8QBP4_WICPI</name>
<organism evidence="1 2">
    <name type="scientific">Wickerhamomyces pijperi</name>
    <name type="common">Yeast</name>
    <name type="synonym">Pichia pijperi</name>
    <dbReference type="NCBI Taxonomy" id="599730"/>
    <lineage>
        <taxon>Eukaryota</taxon>
        <taxon>Fungi</taxon>
        <taxon>Dikarya</taxon>
        <taxon>Ascomycota</taxon>
        <taxon>Saccharomycotina</taxon>
        <taxon>Saccharomycetes</taxon>
        <taxon>Phaffomycetales</taxon>
        <taxon>Wickerhamomycetaceae</taxon>
        <taxon>Wickerhamomyces</taxon>
    </lineage>
</organism>
<keyword evidence="2" id="KW-1185">Reference proteome</keyword>
<reference evidence="1" key="1">
    <citation type="journal article" date="2021" name="Open Biol.">
        <title>Shared evolutionary footprints suggest mitochondrial oxidative damage underlies multiple complex I losses in fungi.</title>
        <authorList>
            <person name="Schikora-Tamarit M.A."/>
            <person name="Marcet-Houben M."/>
            <person name="Nosek J."/>
            <person name="Gabaldon T."/>
        </authorList>
    </citation>
    <scope>NUCLEOTIDE SEQUENCE</scope>
    <source>
        <strain evidence="1">CBS2887</strain>
    </source>
</reference>
<dbReference type="AlphaFoldDB" id="A0A9P8QBP4"/>
<evidence type="ECO:0000313" key="1">
    <source>
        <dbReference type="EMBL" id="KAH3686577.1"/>
    </source>
</evidence>
<sequence>MVACFIGGSDVHGVGSFVLFDIVQIDKHRMDFSVGDTLKHVQIFRPGFLDIDVETGISEFFVLWRSNTGVEDLVCLRETSGAWLEMF</sequence>
<gene>
    <name evidence="1" type="ORF">WICPIJ_002445</name>
</gene>
<accession>A0A9P8QBP4</accession>
<evidence type="ECO:0000313" key="2">
    <source>
        <dbReference type="Proteomes" id="UP000774326"/>
    </source>
</evidence>
<dbReference type="Proteomes" id="UP000774326">
    <property type="component" value="Unassembled WGS sequence"/>
</dbReference>
<protein>
    <submittedName>
        <fullName evidence="1">Uncharacterized protein</fullName>
    </submittedName>
</protein>
<proteinExistence type="predicted"/>
<reference evidence="1" key="2">
    <citation type="submission" date="2021-01" db="EMBL/GenBank/DDBJ databases">
        <authorList>
            <person name="Schikora-Tamarit M.A."/>
        </authorList>
    </citation>
    <scope>NUCLEOTIDE SEQUENCE</scope>
    <source>
        <strain evidence="1">CBS2887</strain>
    </source>
</reference>